<dbReference type="Proteomes" id="UP000005147">
    <property type="component" value="Unassembled WGS sequence"/>
</dbReference>
<keyword evidence="1" id="KW-0812">Transmembrane</keyword>
<accession>K1LVK4</accession>
<sequence length="422" mass="49470">MNNSLKNIRSMISIFYQSPLVKWLITFSGLSIILMMIYTYPFTPVSGPVYQTEEEFNMISDVAKVKHLYKPSNYQLQEYYDDYLDDGSIGELMNVENFDDVLERNRLLKEVYEDALAKLEKGIKTEDPKQILRDNIYFQKINILFLFWGLDRIALPENIYSQFIDYNHLAIQNYAKTNQVGEAYLDDKYSYGNVLEWILLKQVHQNYIFSFWGIVILLSSLAMVVIQHKFNISHYSLLAHNPIKNSLKSIVMNASNIFFLYISFLLIYTVGTVIGFLYQVYINNESLIDNILYAWSNANLQVLYPLVIGLVSIMFIYSLSKLILNITRQSATTAFMVITLYSLPYLLVLTQENFLLFNQWNPFLYIDIEKNIGNFRDFIFDLKANLYLFENHFAIFYLLGLTLIISGADYLYTKHRTHRITI</sequence>
<evidence type="ECO:0000313" key="3">
    <source>
        <dbReference type="Proteomes" id="UP000005147"/>
    </source>
</evidence>
<organism evidence="2 3">
    <name type="scientific">Falseniella ignava CCUG 37419</name>
    <dbReference type="NCBI Taxonomy" id="883112"/>
    <lineage>
        <taxon>Bacteria</taxon>
        <taxon>Bacillati</taxon>
        <taxon>Bacillota</taxon>
        <taxon>Bacilli</taxon>
        <taxon>Lactobacillales</taxon>
        <taxon>Aerococcaceae</taxon>
        <taxon>Falseniella</taxon>
    </lineage>
</organism>
<feature type="transmembrane region" description="Helical" evidence="1">
    <location>
        <begin position="331"/>
        <end position="350"/>
    </location>
</feature>
<name>K1LVK4_9LACT</name>
<dbReference type="PATRIC" id="fig|883112.3.peg.1265"/>
<dbReference type="STRING" id="883112.HMPREF9707_01270"/>
<dbReference type="RefSeq" id="WP_006701913.1">
    <property type="nucleotide sequence ID" value="NZ_JH932301.1"/>
</dbReference>
<feature type="transmembrane region" description="Helical" evidence="1">
    <location>
        <begin position="258"/>
        <end position="282"/>
    </location>
</feature>
<feature type="transmembrane region" description="Helical" evidence="1">
    <location>
        <begin position="393"/>
        <end position="412"/>
    </location>
</feature>
<proteinExistence type="predicted"/>
<feature type="transmembrane region" description="Helical" evidence="1">
    <location>
        <begin position="20"/>
        <end position="40"/>
    </location>
</feature>
<dbReference type="HOGENOM" id="CLU_650117_0_0_9"/>
<feature type="transmembrane region" description="Helical" evidence="1">
    <location>
        <begin position="302"/>
        <end position="319"/>
    </location>
</feature>
<feature type="transmembrane region" description="Helical" evidence="1">
    <location>
        <begin position="207"/>
        <end position="226"/>
    </location>
</feature>
<evidence type="ECO:0000256" key="1">
    <source>
        <dbReference type="SAM" id="Phobius"/>
    </source>
</evidence>
<dbReference type="EMBL" id="AGZE01000034">
    <property type="protein sequence ID" value="EKB54093.1"/>
    <property type="molecule type" value="Genomic_DNA"/>
</dbReference>
<comment type="caution">
    <text evidence="2">The sequence shown here is derived from an EMBL/GenBank/DDBJ whole genome shotgun (WGS) entry which is preliminary data.</text>
</comment>
<keyword evidence="3" id="KW-1185">Reference proteome</keyword>
<dbReference type="AlphaFoldDB" id="K1LVK4"/>
<gene>
    <name evidence="2" type="ORF">HMPREF9707_01270</name>
</gene>
<protein>
    <submittedName>
        <fullName evidence="2">Uncharacterized protein</fullName>
    </submittedName>
</protein>
<keyword evidence="1" id="KW-1133">Transmembrane helix</keyword>
<keyword evidence="1" id="KW-0472">Membrane</keyword>
<reference evidence="2 3" key="1">
    <citation type="submission" date="2012-07" db="EMBL/GenBank/DDBJ databases">
        <title>The Genome Sequence of Facklamia ignava CCUG 37419.</title>
        <authorList>
            <consortium name="The Broad Institute Genome Sequencing Platform"/>
            <person name="Earl A."/>
            <person name="Ward D."/>
            <person name="Feldgarden M."/>
            <person name="Gevers D."/>
            <person name="Huys G."/>
            <person name="Walker B."/>
            <person name="Young S.K."/>
            <person name="Zeng Q."/>
            <person name="Gargeya S."/>
            <person name="Fitzgerald M."/>
            <person name="Haas B."/>
            <person name="Abouelleil A."/>
            <person name="Alvarado L."/>
            <person name="Arachchi H.M."/>
            <person name="Berlin A.M."/>
            <person name="Chapman S.B."/>
            <person name="Goldberg J."/>
            <person name="Griggs A."/>
            <person name="Gujja S."/>
            <person name="Hansen M."/>
            <person name="Howarth C."/>
            <person name="Imamovic A."/>
            <person name="Larimer J."/>
            <person name="McCowen C."/>
            <person name="Montmayeur A."/>
            <person name="Murphy C."/>
            <person name="Neiman D."/>
            <person name="Pearson M."/>
            <person name="Priest M."/>
            <person name="Roberts A."/>
            <person name="Saif S."/>
            <person name="Shea T."/>
            <person name="Sisk P."/>
            <person name="Sykes S."/>
            <person name="Wortman J."/>
            <person name="Nusbaum C."/>
            <person name="Birren B."/>
        </authorList>
    </citation>
    <scope>NUCLEOTIDE SEQUENCE [LARGE SCALE GENOMIC DNA]</scope>
    <source>
        <strain evidence="2 3">CCUG 37419</strain>
    </source>
</reference>
<evidence type="ECO:0000313" key="2">
    <source>
        <dbReference type="EMBL" id="EKB54093.1"/>
    </source>
</evidence>